<dbReference type="Proteomes" id="UP001472677">
    <property type="component" value="Unassembled WGS sequence"/>
</dbReference>
<organism evidence="2 3">
    <name type="scientific">Hibiscus sabdariffa</name>
    <name type="common">roselle</name>
    <dbReference type="NCBI Taxonomy" id="183260"/>
    <lineage>
        <taxon>Eukaryota</taxon>
        <taxon>Viridiplantae</taxon>
        <taxon>Streptophyta</taxon>
        <taxon>Embryophyta</taxon>
        <taxon>Tracheophyta</taxon>
        <taxon>Spermatophyta</taxon>
        <taxon>Magnoliopsida</taxon>
        <taxon>eudicotyledons</taxon>
        <taxon>Gunneridae</taxon>
        <taxon>Pentapetalae</taxon>
        <taxon>rosids</taxon>
        <taxon>malvids</taxon>
        <taxon>Malvales</taxon>
        <taxon>Malvaceae</taxon>
        <taxon>Malvoideae</taxon>
        <taxon>Hibiscus</taxon>
    </lineage>
</organism>
<evidence type="ECO:0000313" key="2">
    <source>
        <dbReference type="EMBL" id="KAK8587729.1"/>
    </source>
</evidence>
<dbReference type="EMBL" id="JBBPBM010000004">
    <property type="protein sequence ID" value="KAK8587729.1"/>
    <property type="molecule type" value="Genomic_DNA"/>
</dbReference>
<proteinExistence type="predicted"/>
<gene>
    <name evidence="2" type="ORF">V6N12_022210</name>
</gene>
<feature type="region of interest" description="Disordered" evidence="1">
    <location>
        <begin position="69"/>
        <end position="103"/>
    </location>
</feature>
<accession>A0ABR2FUJ6</accession>
<comment type="caution">
    <text evidence="2">The sequence shown here is derived from an EMBL/GenBank/DDBJ whole genome shotgun (WGS) entry which is preliminary data.</text>
</comment>
<evidence type="ECO:0000256" key="1">
    <source>
        <dbReference type="SAM" id="MobiDB-lite"/>
    </source>
</evidence>
<protein>
    <submittedName>
        <fullName evidence="2">Uncharacterized protein</fullName>
    </submittedName>
</protein>
<name>A0ABR2FUJ6_9ROSI</name>
<keyword evidence="3" id="KW-1185">Reference proteome</keyword>
<evidence type="ECO:0000313" key="3">
    <source>
        <dbReference type="Proteomes" id="UP001472677"/>
    </source>
</evidence>
<reference evidence="2 3" key="1">
    <citation type="journal article" date="2024" name="G3 (Bethesda)">
        <title>Genome assembly of Hibiscus sabdariffa L. provides insights into metabolisms of medicinal natural products.</title>
        <authorList>
            <person name="Kim T."/>
        </authorList>
    </citation>
    <scope>NUCLEOTIDE SEQUENCE [LARGE SCALE GENOMIC DNA]</scope>
    <source>
        <strain evidence="2">TK-2024</strain>
        <tissue evidence="2">Old leaves</tissue>
    </source>
</reference>
<feature type="compositionally biased region" description="Basic and acidic residues" evidence="1">
    <location>
        <begin position="69"/>
        <end position="80"/>
    </location>
</feature>
<sequence length="103" mass="11607">MKKKNLSAKPRMIACNPNRSSSRNKTYCEVQASHPWLSNKFLILMEDLSSSISYPCIDYRWGRKTRASTKEKSLLKKESPQRLGKGLEVSDHAGGTFGQPTCT</sequence>